<sequence length="290" mass="30832">MPEISPALYRAGSGEPLVLVHGFTATWRCWLPVLAELVPRFEVIAPTLDGHDGGRPLPPRDTAHTIPHAADHLEEVLDGLGVGTAHFAGNSLGGALGLELARRGRARSVVGISPAGGLEPGDRRSAEAIMKVFRRMQNVTRASERHLPQIMSRPGLRRLALRDVMTRGHLVPAGEALRLARSSLRCDIVDDVFSVLRDGNAALTGLGDISCPVLVTWGDRDRILPVERHSARLRAEIPGVEFRLHRGIGHTPMWDDAALIASTIADFAGAASGPPATATPAPPTTAPVAA</sequence>
<dbReference type="GO" id="GO:0016020">
    <property type="term" value="C:membrane"/>
    <property type="evidence" value="ECO:0007669"/>
    <property type="project" value="TreeGrafter"/>
</dbReference>
<dbReference type="Pfam" id="PF12697">
    <property type="entry name" value="Abhydrolase_6"/>
    <property type="match status" value="1"/>
</dbReference>
<evidence type="ECO:0000259" key="2">
    <source>
        <dbReference type="Pfam" id="PF12697"/>
    </source>
</evidence>
<dbReference type="SUPFAM" id="SSF53474">
    <property type="entry name" value="alpha/beta-Hydrolases"/>
    <property type="match status" value="1"/>
</dbReference>
<dbReference type="Gene3D" id="3.40.50.1820">
    <property type="entry name" value="alpha/beta hydrolase"/>
    <property type="match status" value="1"/>
</dbReference>
<gene>
    <name evidence="3" type="ORF">FSW04_06700</name>
</gene>
<dbReference type="InterPro" id="IPR050266">
    <property type="entry name" value="AB_hydrolase_sf"/>
</dbReference>
<dbReference type="EMBL" id="CP042430">
    <property type="protein sequence ID" value="QEC47306.1"/>
    <property type="molecule type" value="Genomic_DNA"/>
</dbReference>
<keyword evidence="4" id="KW-1185">Reference proteome</keyword>
<feature type="domain" description="AB hydrolase-1" evidence="2">
    <location>
        <begin position="17"/>
        <end position="261"/>
    </location>
</feature>
<protein>
    <submittedName>
        <fullName evidence="3">Alpha/beta fold hydrolase</fullName>
    </submittedName>
</protein>
<evidence type="ECO:0000313" key="3">
    <source>
        <dbReference type="EMBL" id="QEC47306.1"/>
    </source>
</evidence>
<dbReference type="Proteomes" id="UP000321805">
    <property type="component" value="Chromosome"/>
</dbReference>
<evidence type="ECO:0000256" key="1">
    <source>
        <dbReference type="SAM" id="MobiDB-lite"/>
    </source>
</evidence>
<reference evidence="3 4" key="1">
    <citation type="journal article" date="2018" name="J. Microbiol.">
        <title>Baekduia soli gen. nov., sp. nov., a novel bacterium isolated from the soil of Baekdu Mountain and proposal of a novel family name, Baekduiaceae fam. nov.</title>
        <authorList>
            <person name="An D.S."/>
            <person name="Siddiqi M.Z."/>
            <person name="Kim K.H."/>
            <person name="Yu H.S."/>
            <person name="Im W.T."/>
        </authorList>
    </citation>
    <scope>NUCLEOTIDE SEQUENCE [LARGE SCALE GENOMIC DNA]</scope>
    <source>
        <strain evidence="3 4">BR7-21</strain>
    </source>
</reference>
<dbReference type="OrthoDB" id="27092at2"/>
<dbReference type="GO" id="GO:0016787">
    <property type="term" value="F:hydrolase activity"/>
    <property type="evidence" value="ECO:0007669"/>
    <property type="project" value="UniProtKB-KW"/>
</dbReference>
<feature type="compositionally biased region" description="Pro residues" evidence="1">
    <location>
        <begin position="280"/>
        <end position="290"/>
    </location>
</feature>
<name>A0A5B8U2Q9_9ACTN</name>
<keyword evidence="3" id="KW-0378">Hydrolase</keyword>
<feature type="region of interest" description="Disordered" evidence="1">
    <location>
        <begin position="271"/>
        <end position="290"/>
    </location>
</feature>
<dbReference type="InterPro" id="IPR029058">
    <property type="entry name" value="AB_hydrolase_fold"/>
</dbReference>
<evidence type="ECO:0000313" key="4">
    <source>
        <dbReference type="Proteomes" id="UP000321805"/>
    </source>
</evidence>
<dbReference type="InterPro" id="IPR000073">
    <property type="entry name" value="AB_hydrolase_1"/>
</dbReference>
<proteinExistence type="predicted"/>
<dbReference type="PANTHER" id="PTHR43798:SF33">
    <property type="entry name" value="HYDROLASE, PUTATIVE (AFU_ORTHOLOGUE AFUA_2G14860)-RELATED"/>
    <property type="match status" value="1"/>
</dbReference>
<dbReference type="RefSeq" id="WP_146917611.1">
    <property type="nucleotide sequence ID" value="NZ_CP042430.1"/>
</dbReference>
<accession>A0A5B8U2Q9</accession>
<organism evidence="3 4">
    <name type="scientific">Baekduia soli</name>
    <dbReference type="NCBI Taxonomy" id="496014"/>
    <lineage>
        <taxon>Bacteria</taxon>
        <taxon>Bacillati</taxon>
        <taxon>Actinomycetota</taxon>
        <taxon>Thermoleophilia</taxon>
        <taxon>Solirubrobacterales</taxon>
        <taxon>Baekduiaceae</taxon>
        <taxon>Baekduia</taxon>
    </lineage>
</organism>
<dbReference type="AlphaFoldDB" id="A0A5B8U2Q9"/>
<dbReference type="PANTHER" id="PTHR43798">
    <property type="entry name" value="MONOACYLGLYCEROL LIPASE"/>
    <property type="match status" value="1"/>
</dbReference>
<dbReference type="KEGG" id="bsol:FSW04_06700"/>
<dbReference type="PRINTS" id="PR00111">
    <property type="entry name" value="ABHYDROLASE"/>
</dbReference>